<dbReference type="InterPro" id="IPR055398">
    <property type="entry name" value="Rossmann-like_BshC"/>
</dbReference>
<comment type="similarity">
    <text evidence="2">Belongs to the BshC family.</text>
</comment>
<comment type="caution">
    <text evidence="5">The sequence shown here is derived from an EMBL/GenBank/DDBJ whole genome shotgun (WGS) entry which is preliminary data.</text>
</comment>
<name>A0A916ZVU0_9FLAO</name>
<evidence type="ECO:0000313" key="5">
    <source>
        <dbReference type="EMBL" id="GGE15226.1"/>
    </source>
</evidence>
<dbReference type="AlphaFoldDB" id="A0A916ZVU0"/>
<dbReference type="PIRSF" id="PIRSF012535">
    <property type="entry name" value="UCP012535"/>
    <property type="match status" value="1"/>
</dbReference>
<dbReference type="NCBIfam" id="TIGR03998">
    <property type="entry name" value="thiol_BshC"/>
    <property type="match status" value="1"/>
</dbReference>
<feature type="domain" description="Bacillithiol biosynthesis BshC C-terminal coiled-coil" evidence="4">
    <location>
        <begin position="374"/>
        <end position="529"/>
    </location>
</feature>
<dbReference type="InterPro" id="IPR011199">
    <property type="entry name" value="Bacillithiol_biosynth_BshC"/>
</dbReference>
<keyword evidence="6" id="KW-1185">Reference proteome</keyword>
<dbReference type="Proteomes" id="UP000599688">
    <property type="component" value="Unassembled WGS sequence"/>
</dbReference>
<dbReference type="GO" id="GO:0016874">
    <property type="term" value="F:ligase activity"/>
    <property type="evidence" value="ECO:0007669"/>
    <property type="project" value="UniProtKB-UniRule"/>
</dbReference>
<dbReference type="InterPro" id="IPR055399">
    <property type="entry name" value="CC_BshC"/>
</dbReference>
<evidence type="ECO:0000256" key="1">
    <source>
        <dbReference type="ARBA" id="ARBA00022598"/>
    </source>
</evidence>
<feature type="domain" description="Bacillithiol biosynthesis BshC N-terminal Rossmann-like" evidence="3">
    <location>
        <begin position="3"/>
        <end position="372"/>
    </location>
</feature>
<proteinExistence type="inferred from homology"/>
<evidence type="ECO:0000256" key="2">
    <source>
        <dbReference type="HAMAP-Rule" id="MF_01867"/>
    </source>
</evidence>
<reference evidence="5 6" key="1">
    <citation type="journal article" date="2014" name="Int. J. Syst. Evol. Microbiol.">
        <title>Complete genome sequence of Corynebacterium casei LMG S-19264T (=DSM 44701T), isolated from a smear-ripened cheese.</title>
        <authorList>
            <consortium name="US DOE Joint Genome Institute (JGI-PGF)"/>
            <person name="Walter F."/>
            <person name="Albersmeier A."/>
            <person name="Kalinowski J."/>
            <person name="Ruckert C."/>
        </authorList>
    </citation>
    <scope>NUCLEOTIDE SEQUENCE [LARGE SCALE GENOMIC DNA]</scope>
    <source>
        <strain evidence="5 6">CGMCC 1.12925</strain>
    </source>
</reference>
<dbReference type="EC" id="6.-.-.-" evidence="2"/>
<gene>
    <name evidence="2 5" type="primary">bshC</name>
    <name evidence="5" type="ORF">GCM10010831_15710</name>
</gene>
<accession>A0A916ZVU0</accession>
<evidence type="ECO:0000259" key="3">
    <source>
        <dbReference type="Pfam" id="PF10079"/>
    </source>
</evidence>
<evidence type="ECO:0000259" key="4">
    <source>
        <dbReference type="Pfam" id="PF24850"/>
    </source>
</evidence>
<sequence>MSDCISYQQTHRFSKLIEDYIAKDEKVEPFYNRFPELASFEGQITEKHAHVKAKNRAILADVLLQQYTKIAASQASINNIKSLVDVDTFTVTTGHQLNLFTGPIYFIYKIVSTIKLCNQLQLQYPDKKFVPVYWMASEDHDFEEIKFFNLNNKKYSAHQLKKGKVGAHPTENLDLLFKELDKDLGIGEHANYLRKLFQKAYLYHETYAEATRYLVNLLFQDYGLVIIDADQKDLKRICIPQFKNELLHQSVSKYTAQSIARLKEANYKVQVNPREINLFYIKDGLRERILVKGGLYYINETKLKFTQAELLNELETFPERFSPNVMIRPLYQEAILPNLCYIGGGGELAYWFQLKPYFEAEEIPLPILLLRNSALIYTHKQAQKASNLNLKLDDFFLSSNELATKVTHQTSEIKIDFFPQKKYLEKQFEDLYNLAKQTDASFKGAVAAQEQKQINGLTYLEKRLLKAQKRKLKDYLKRVEALQLSLFPEQNLQERHINFSEIYLKLGKELIPRLLSEFNPLDLQFNLIEIDQ</sequence>
<dbReference type="EMBL" id="BMGL01000008">
    <property type="protein sequence ID" value="GGE15226.1"/>
    <property type="molecule type" value="Genomic_DNA"/>
</dbReference>
<evidence type="ECO:0000313" key="6">
    <source>
        <dbReference type="Proteomes" id="UP000599688"/>
    </source>
</evidence>
<keyword evidence="1 2" id="KW-0436">Ligase</keyword>
<organism evidence="5 6">
    <name type="scientific">Psychroflexus salis</name>
    <dbReference type="NCBI Taxonomy" id="1526574"/>
    <lineage>
        <taxon>Bacteria</taxon>
        <taxon>Pseudomonadati</taxon>
        <taxon>Bacteroidota</taxon>
        <taxon>Flavobacteriia</taxon>
        <taxon>Flavobacteriales</taxon>
        <taxon>Flavobacteriaceae</taxon>
        <taxon>Psychroflexus</taxon>
    </lineage>
</organism>
<dbReference type="Pfam" id="PF24850">
    <property type="entry name" value="CC_BshC"/>
    <property type="match status" value="1"/>
</dbReference>
<dbReference type="HAMAP" id="MF_01867">
    <property type="entry name" value="BshC"/>
    <property type="match status" value="1"/>
</dbReference>
<dbReference type="Pfam" id="PF10079">
    <property type="entry name" value="Rossmann-like_BshC"/>
    <property type="match status" value="1"/>
</dbReference>
<protein>
    <recommendedName>
        <fullName evidence="2">Putative cysteine ligase BshC</fullName>
        <ecNumber evidence="2">6.-.-.-</ecNumber>
    </recommendedName>
</protein>
<dbReference type="RefSeq" id="WP_188406275.1">
    <property type="nucleotide sequence ID" value="NZ_BMGL01000008.1"/>
</dbReference>